<dbReference type="PANTHER" id="PTHR37746:SF1">
    <property type="entry name" value="TRANSMEMBRANE PROTEIN"/>
    <property type="match status" value="1"/>
</dbReference>
<accession>A0ABR2PV16</accession>
<dbReference type="EMBL" id="JBBPBN010000050">
    <property type="protein sequence ID" value="KAK8992291.1"/>
    <property type="molecule type" value="Genomic_DNA"/>
</dbReference>
<keyword evidence="2" id="KW-0472">Membrane</keyword>
<sequence length="234" mass="26443">MEEFENVNPWDCLKSIEIVTAMVSSPEATTGDPLFSCIITLSILILLYFPHGFSLLFSPVIVLTASLLLSLLRLGATQRIPTETIQKGTVAASVAELEEDDDDEEEEKTESTCKSNPDLIMHRFEERFVEWDVRAPLEVIYEEFELEGDEEGKDPTRGIERYPSLSLYYPESGSDSSSEGEEVDFPAIGTWVSSEEMSYRWEDEDREGLIEIALDKRGVDFHGEDDNLIEIDIS</sequence>
<feature type="region of interest" description="Disordered" evidence="1">
    <location>
        <begin position="91"/>
        <end position="113"/>
    </location>
</feature>
<feature type="compositionally biased region" description="Acidic residues" evidence="1">
    <location>
        <begin position="96"/>
        <end position="108"/>
    </location>
</feature>
<keyword evidence="2" id="KW-1133">Transmembrane helix</keyword>
<comment type="caution">
    <text evidence="3">The sequence shown here is derived from an EMBL/GenBank/DDBJ whole genome shotgun (WGS) entry which is preliminary data.</text>
</comment>
<protein>
    <submittedName>
        <fullName evidence="3">Uncharacterized protein</fullName>
    </submittedName>
</protein>
<feature type="transmembrane region" description="Helical" evidence="2">
    <location>
        <begin position="56"/>
        <end position="76"/>
    </location>
</feature>
<evidence type="ECO:0000313" key="3">
    <source>
        <dbReference type="EMBL" id="KAK8992291.1"/>
    </source>
</evidence>
<evidence type="ECO:0000256" key="2">
    <source>
        <dbReference type="SAM" id="Phobius"/>
    </source>
</evidence>
<feature type="transmembrane region" description="Helical" evidence="2">
    <location>
        <begin position="33"/>
        <end position="49"/>
    </location>
</feature>
<dbReference type="PANTHER" id="PTHR37746">
    <property type="entry name" value="TRANSMEMBRANE PROTEIN"/>
    <property type="match status" value="1"/>
</dbReference>
<proteinExistence type="predicted"/>
<reference evidence="3 4" key="1">
    <citation type="journal article" date="2024" name="G3 (Bethesda)">
        <title>Genome assembly of Hibiscus sabdariffa L. provides insights into metabolisms of medicinal natural products.</title>
        <authorList>
            <person name="Kim T."/>
        </authorList>
    </citation>
    <scope>NUCLEOTIDE SEQUENCE [LARGE SCALE GENOMIC DNA]</scope>
    <source>
        <strain evidence="3">TK-2024</strain>
        <tissue evidence="3">Old leaves</tissue>
    </source>
</reference>
<keyword evidence="2" id="KW-0812">Transmembrane</keyword>
<organism evidence="3 4">
    <name type="scientific">Hibiscus sabdariffa</name>
    <name type="common">roselle</name>
    <dbReference type="NCBI Taxonomy" id="183260"/>
    <lineage>
        <taxon>Eukaryota</taxon>
        <taxon>Viridiplantae</taxon>
        <taxon>Streptophyta</taxon>
        <taxon>Embryophyta</taxon>
        <taxon>Tracheophyta</taxon>
        <taxon>Spermatophyta</taxon>
        <taxon>Magnoliopsida</taxon>
        <taxon>eudicotyledons</taxon>
        <taxon>Gunneridae</taxon>
        <taxon>Pentapetalae</taxon>
        <taxon>rosids</taxon>
        <taxon>malvids</taxon>
        <taxon>Malvales</taxon>
        <taxon>Malvaceae</taxon>
        <taxon>Malvoideae</taxon>
        <taxon>Hibiscus</taxon>
    </lineage>
</organism>
<keyword evidence="4" id="KW-1185">Reference proteome</keyword>
<dbReference type="Proteomes" id="UP001396334">
    <property type="component" value="Unassembled WGS sequence"/>
</dbReference>
<gene>
    <name evidence="3" type="ORF">V6N11_048378</name>
</gene>
<evidence type="ECO:0000256" key="1">
    <source>
        <dbReference type="SAM" id="MobiDB-lite"/>
    </source>
</evidence>
<name>A0ABR2PV16_9ROSI</name>
<evidence type="ECO:0000313" key="4">
    <source>
        <dbReference type="Proteomes" id="UP001396334"/>
    </source>
</evidence>